<feature type="transmembrane region" description="Helical" evidence="1">
    <location>
        <begin position="6"/>
        <end position="29"/>
    </location>
</feature>
<keyword evidence="1" id="KW-1133">Transmembrane helix</keyword>
<gene>
    <name evidence="2" type="ORF">BOCO_0006</name>
</gene>
<keyword evidence="1" id="KW-0812">Transmembrane</keyword>
<evidence type="ECO:0000256" key="1">
    <source>
        <dbReference type="SAM" id="Phobius"/>
    </source>
</evidence>
<protein>
    <submittedName>
        <fullName evidence="2">Uncharacterized protein</fullName>
    </submittedName>
</protein>
<dbReference type="AlphaFoldDB" id="A0A261EW51"/>
<proteinExistence type="predicted"/>
<organism evidence="2 3">
    <name type="scientific">Bombiscardovia coagulans</name>
    <dbReference type="NCBI Taxonomy" id="686666"/>
    <lineage>
        <taxon>Bacteria</taxon>
        <taxon>Bacillati</taxon>
        <taxon>Actinomycetota</taxon>
        <taxon>Actinomycetes</taxon>
        <taxon>Bifidobacteriales</taxon>
        <taxon>Bifidobacteriaceae</taxon>
        <taxon>Bombiscardovia</taxon>
    </lineage>
</organism>
<name>A0A261EW51_9BIFI</name>
<comment type="caution">
    <text evidence="2">The sequence shown here is derived from an EMBL/GenBank/DDBJ whole genome shotgun (WGS) entry which is preliminary data.</text>
</comment>
<accession>A0A261EW51</accession>
<dbReference type="EMBL" id="MWWS01000001">
    <property type="protein sequence ID" value="OZG51091.1"/>
    <property type="molecule type" value="Genomic_DNA"/>
</dbReference>
<evidence type="ECO:0000313" key="2">
    <source>
        <dbReference type="EMBL" id="OZG51091.1"/>
    </source>
</evidence>
<reference evidence="2 3" key="1">
    <citation type="journal article" date="2017" name="BMC Genomics">
        <title>Comparative genomic and phylogenomic analyses of the Bifidobacteriaceae family.</title>
        <authorList>
            <person name="Lugli G.A."/>
            <person name="Milani C."/>
            <person name="Turroni F."/>
            <person name="Duranti S."/>
            <person name="Mancabelli L."/>
            <person name="Mangifesta M."/>
            <person name="Ferrario C."/>
            <person name="Modesto M."/>
            <person name="Mattarelli P."/>
            <person name="Jiri K."/>
            <person name="van Sinderen D."/>
            <person name="Ventura M."/>
        </authorList>
    </citation>
    <scope>NUCLEOTIDE SEQUENCE [LARGE SCALE GENOMIC DNA]</scope>
    <source>
        <strain evidence="2 3">DSM 22924</strain>
    </source>
</reference>
<dbReference type="Proteomes" id="UP000216004">
    <property type="component" value="Unassembled WGS sequence"/>
</dbReference>
<dbReference type="RefSeq" id="WP_094722075.1">
    <property type="nucleotide sequence ID" value="NZ_MWWS01000001.1"/>
</dbReference>
<sequence length="161" mass="18702">MDWISVLKVVTPNLTPMLVPLLTLLISLFQGKEEKPIKKLDNYVRLRKLLMEANYERSDAPIEAIDAVIKDQADKIKNEHSARSNRAVSMPDFLSGVFVLLVEWFISYWIVYGLRKIPESFPFFFRQLLWLSAIFGMFMVVIISVEVIMSSIYKQDDKNLL</sequence>
<feature type="transmembrane region" description="Helical" evidence="1">
    <location>
        <begin position="124"/>
        <end position="148"/>
    </location>
</feature>
<keyword evidence="3" id="KW-1185">Reference proteome</keyword>
<evidence type="ECO:0000313" key="3">
    <source>
        <dbReference type="Proteomes" id="UP000216004"/>
    </source>
</evidence>
<keyword evidence="1" id="KW-0472">Membrane</keyword>
<feature type="transmembrane region" description="Helical" evidence="1">
    <location>
        <begin position="93"/>
        <end position="112"/>
    </location>
</feature>